<evidence type="ECO:0000256" key="1">
    <source>
        <dbReference type="SAM" id="SignalP"/>
    </source>
</evidence>
<gene>
    <name evidence="2" type="ORF">GCM10009844_01580</name>
</gene>
<keyword evidence="1" id="KW-0732">Signal</keyword>
<feature type="signal peptide" evidence="1">
    <location>
        <begin position="1"/>
        <end position="19"/>
    </location>
</feature>
<accession>A0ABP5KUB3</accession>
<feature type="chain" id="PRO_5045436109" description="Lipoprotein" evidence="1">
    <location>
        <begin position="20"/>
        <end position="243"/>
    </location>
</feature>
<comment type="caution">
    <text evidence="2">The sequence shown here is derived from an EMBL/GenBank/DDBJ whole genome shotgun (WGS) entry which is preliminary data.</text>
</comment>
<protein>
    <recommendedName>
        <fullName evidence="4">Lipoprotein</fullName>
    </recommendedName>
</protein>
<proteinExistence type="predicted"/>
<sequence>MLAAAGAVALLSVTASSCAGGPPTIAPSGVDGLEIPTPSPDPHDFVDGVDNRWFPLEPGTVWTYRSTGDGGDRTEVVTVLDRTRVVQGVTTTGVREVTAGDDGVVDEETFDWYAQDTDGNVWRFGADTTAYHRGSRGTRHTWEAGVDGAEAGLVMAARPRVGDGYVQEHAPGVAEDRAMVLSLTELRTVPLDEYDDLVQIEETSPLRPGVVERTYYASGVGPVLRETVAGGSESAQLVSLTRG</sequence>
<dbReference type="Proteomes" id="UP001501771">
    <property type="component" value="Unassembled WGS sequence"/>
</dbReference>
<name>A0ABP5KUB3_9ACTN</name>
<evidence type="ECO:0000313" key="3">
    <source>
        <dbReference type="Proteomes" id="UP001501771"/>
    </source>
</evidence>
<dbReference type="EMBL" id="BAAAQR010000001">
    <property type="protein sequence ID" value="GAA2135877.1"/>
    <property type="molecule type" value="Genomic_DNA"/>
</dbReference>
<evidence type="ECO:0000313" key="2">
    <source>
        <dbReference type="EMBL" id="GAA2135877.1"/>
    </source>
</evidence>
<evidence type="ECO:0008006" key="4">
    <source>
        <dbReference type="Google" id="ProtNLM"/>
    </source>
</evidence>
<reference evidence="3" key="1">
    <citation type="journal article" date="2019" name="Int. J. Syst. Evol. Microbiol.">
        <title>The Global Catalogue of Microorganisms (GCM) 10K type strain sequencing project: providing services to taxonomists for standard genome sequencing and annotation.</title>
        <authorList>
            <consortium name="The Broad Institute Genomics Platform"/>
            <consortium name="The Broad Institute Genome Sequencing Center for Infectious Disease"/>
            <person name="Wu L."/>
            <person name="Ma J."/>
        </authorList>
    </citation>
    <scope>NUCLEOTIDE SEQUENCE [LARGE SCALE GENOMIC DNA]</scope>
    <source>
        <strain evidence="3">JCM 16022</strain>
    </source>
</reference>
<keyword evidence="3" id="KW-1185">Reference proteome</keyword>
<organism evidence="2 3">
    <name type="scientific">Nocardioides koreensis</name>
    <dbReference type="NCBI Taxonomy" id="433651"/>
    <lineage>
        <taxon>Bacteria</taxon>
        <taxon>Bacillati</taxon>
        <taxon>Actinomycetota</taxon>
        <taxon>Actinomycetes</taxon>
        <taxon>Propionibacteriales</taxon>
        <taxon>Nocardioidaceae</taxon>
        <taxon>Nocardioides</taxon>
    </lineage>
</organism>